<name>A0AAV5A2Q6_9AGAM</name>
<evidence type="ECO:0000256" key="1">
    <source>
        <dbReference type="SAM" id="Coils"/>
    </source>
</evidence>
<dbReference type="InterPro" id="IPR029191">
    <property type="entry name" value="Uds1"/>
</dbReference>
<keyword evidence="1" id="KW-0175">Coiled coil</keyword>
<feature type="compositionally biased region" description="Polar residues" evidence="2">
    <location>
        <begin position="58"/>
        <end position="71"/>
    </location>
</feature>
<feature type="compositionally biased region" description="Basic and acidic residues" evidence="2">
    <location>
        <begin position="617"/>
        <end position="627"/>
    </location>
</feature>
<reference evidence="4" key="1">
    <citation type="submission" date="2021-10" db="EMBL/GenBank/DDBJ databases">
        <title>De novo Genome Assembly of Clathrus columnatus (Basidiomycota, Fungi) Using Illumina and Nanopore Sequence Data.</title>
        <authorList>
            <person name="Ogiso-Tanaka E."/>
            <person name="Itagaki H."/>
            <person name="Hosoya T."/>
            <person name="Hosaka K."/>
        </authorList>
    </citation>
    <scope>NUCLEOTIDE SEQUENCE</scope>
    <source>
        <strain evidence="4">MO-923</strain>
    </source>
</reference>
<dbReference type="Pfam" id="PF15456">
    <property type="entry name" value="Uds1"/>
    <property type="match status" value="1"/>
</dbReference>
<evidence type="ECO:0000313" key="4">
    <source>
        <dbReference type="EMBL" id="GJJ07280.1"/>
    </source>
</evidence>
<keyword evidence="5" id="KW-1185">Reference proteome</keyword>
<gene>
    <name evidence="4" type="ORF">Clacol_001480</name>
</gene>
<feature type="region of interest" description="Disordered" evidence="2">
    <location>
        <begin position="612"/>
        <end position="662"/>
    </location>
</feature>
<feature type="coiled-coil region" evidence="1">
    <location>
        <begin position="774"/>
        <end position="836"/>
    </location>
</feature>
<evidence type="ECO:0000259" key="3">
    <source>
        <dbReference type="Pfam" id="PF15456"/>
    </source>
</evidence>
<feature type="domain" description="Up-regulated during septation protein 1" evidence="3">
    <location>
        <begin position="162"/>
        <end position="270"/>
    </location>
</feature>
<organism evidence="4 5">
    <name type="scientific">Clathrus columnatus</name>
    <dbReference type="NCBI Taxonomy" id="1419009"/>
    <lineage>
        <taxon>Eukaryota</taxon>
        <taxon>Fungi</taxon>
        <taxon>Dikarya</taxon>
        <taxon>Basidiomycota</taxon>
        <taxon>Agaricomycotina</taxon>
        <taxon>Agaricomycetes</taxon>
        <taxon>Phallomycetidae</taxon>
        <taxon>Phallales</taxon>
        <taxon>Clathraceae</taxon>
        <taxon>Clathrus</taxon>
    </lineage>
</organism>
<proteinExistence type="predicted"/>
<feature type="region of interest" description="Disordered" evidence="2">
    <location>
        <begin position="273"/>
        <end position="293"/>
    </location>
</feature>
<evidence type="ECO:0000256" key="2">
    <source>
        <dbReference type="SAM" id="MobiDB-lite"/>
    </source>
</evidence>
<feature type="region of interest" description="Disordered" evidence="2">
    <location>
        <begin position="14"/>
        <end position="106"/>
    </location>
</feature>
<feature type="coiled-coil region" evidence="1">
    <location>
        <begin position="183"/>
        <end position="223"/>
    </location>
</feature>
<accession>A0AAV5A2Q6</accession>
<dbReference type="Proteomes" id="UP001050691">
    <property type="component" value="Unassembled WGS sequence"/>
</dbReference>
<feature type="compositionally biased region" description="Basic and acidic residues" evidence="2">
    <location>
        <begin position="75"/>
        <end position="92"/>
    </location>
</feature>
<dbReference type="PANTHER" id="PTHR23159:SF31">
    <property type="entry name" value="CENTROSOME-ASSOCIATED PROTEIN CEP250 ISOFORM X1"/>
    <property type="match status" value="1"/>
</dbReference>
<protein>
    <recommendedName>
        <fullName evidence="3">Up-regulated during septation protein 1 domain-containing protein</fullName>
    </recommendedName>
</protein>
<dbReference type="EMBL" id="BPWL01000002">
    <property type="protein sequence ID" value="GJJ07280.1"/>
    <property type="molecule type" value="Genomic_DNA"/>
</dbReference>
<feature type="compositionally biased region" description="Basic and acidic residues" evidence="2">
    <location>
        <begin position="275"/>
        <end position="286"/>
    </location>
</feature>
<dbReference type="PANTHER" id="PTHR23159">
    <property type="entry name" value="CENTROSOMAL PROTEIN 2"/>
    <property type="match status" value="1"/>
</dbReference>
<feature type="coiled-coil region" evidence="1">
    <location>
        <begin position="871"/>
        <end position="927"/>
    </location>
</feature>
<feature type="coiled-coil region" evidence="1">
    <location>
        <begin position="350"/>
        <end position="416"/>
    </location>
</feature>
<comment type="caution">
    <text evidence="4">The sequence shown here is derived from an EMBL/GenBank/DDBJ whole genome shotgun (WGS) entry which is preliminary data.</text>
</comment>
<feature type="compositionally biased region" description="Polar residues" evidence="2">
    <location>
        <begin position="628"/>
        <end position="640"/>
    </location>
</feature>
<sequence length="928" mass="105204">MNGVRRFFATNLISPLSPSTPELPSPPSDPSIHFSKPVDNNSAKNLPLNHNAHDFPTKSDNYTLPLNIQTRNHIRKEDTDSSGRDFPQEDKAVVTGDSGSFKTIPKASRADTQDLFNKTHPDLQPVSSSHVVDKFKSTLTSDDPALGRVNSGSNVREDLLFSLLTSEAIVDTHDYKILTAEEVEELKQEQQSLASRIGTIKQKVALELKIRNASHNLQRLRSLKNTTDSTNNKPSVNDKVDAVNADLVRTLEESFRVDRKLLQHQAGVLSQSVRSLERKLSPESPKHMSHPSLTDTSISVANIHSRTSSSTTSVSTRAKFEGAHLFAGHARSILLTSSPKPNSSSDKSRIATLERNLEATNEAKTSAETKLASLEDEFQELLQQKAKLEKSYEIQLQDARNMIQDLEGQIVKLTDASNVQQQWEHDKLEWDNERQQWKSQLSQWHLDRKTWTQTEQQWDTQRQELEHSIQIQKDMIADLERSTDELLAVRMAKEELDRLVLQKDDECRRVHEVMEQDRAMWAVERTRLEAEVQRAQSSVRDSHFTETESLELREILEELIDLYEIAHDPQDKAILNIVSSIRNYLTLLATKNKDLVQEKSVLEDQIRVYEAGSGKNGETERQFRQGSDESGSETLPSTPMSKELFDSKELPETTTTPSGLPIDTGFQEYQKIIRSLKPLWAMLPSVESRAANLPKGGLISPVSPVMASSLSDLDVRTLKSLYDSKQGFVSPTIEGKFNVDEFVRRVHALINDDRALIERLLRFAQSHDLLRNNAERAQKLAQESNKGLEMYQAQVKTLEDRNVLLTRKQLTMLDEINSLQQSLNIIGKEKHDLEIETMDQNSTIQRLTEANNILSSRSFSLAEETGSLGIKAKLEAQVTEMRTKLQEAQNEVELLRSIESSQRVTLLDELNSLQQENNQLREQLRSRK</sequence>
<dbReference type="AlphaFoldDB" id="A0AAV5A2Q6"/>
<evidence type="ECO:0000313" key="5">
    <source>
        <dbReference type="Proteomes" id="UP001050691"/>
    </source>
</evidence>